<dbReference type="SUPFAM" id="SSF48452">
    <property type="entry name" value="TPR-like"/>
    <property type="match status" value="1"/>
</dbReference>
<name>A0A840V710_9BACT</name>
<dbReference type="InterPro" id="IPR011990">
    <property type="entry name" value="TPR-like_helical_dom_sf"/>
</dbReference>
<dbReference type="Gene3D" id="1.25.40.10">
    <property type="entry name" value="Tetratricopeptide repeat domain"/>
    <property type="match status" value="2"/>
</dbReference>
<proteinExistence type="predicted"/>
<dbReference type="PROSITE" id="PS50005">
    <property type="entry name" value="TPR"/>
    <property type="match status" value="2"/>
</dbReference>
<dbReference type="PANTHER" id="PTHR45586">
    <property type="entry name" value="TPR REPEAT-CONTAINING PROTEIN PA4667"/>
    <property type="match status" value="1"/>
</dbReference>
<dbReference type="EMBL" id="JACHFD010000016">
    <property type="protein sequence ID" value="MBB5352826.1"/>
    <property type="molecule type" value="Genomic_DNA"/>
</dbReference>
<evidence type="ECO:0000313" key="6">
    <source>
        <dbReference type="Proteomes" id="UP000557717"/>
    </source>
</evidence>
<dbReference type="Pfam" id="PF13432">
    <property type="entry name" value="TPR_16"/>
    <property type="match status" value="3"/>
</dbReference>
<feature type="signal peptide" evidence="4">
    <location>
        <begin position="1"/>
        <end position="21"/>
    </location>
</feature>
<keyword evidence="1" id="KW-0677">Repeat</keyword>
<feature type="repeat" description="TPR" evidence="3">
    <location>
        <begin position="402"/>
        <end position="435"/>
    </location>
</feature>
<gene>
    <name evidence="5" type="ORF">HNR46_003074</name>
</gene>
<reference evidence="5 6" key="1">
    <citation type="submission" date="2020-08" db="EMBL/GenBank/DDBJ databases">
        <title>Genomic Encyclopedia of Type Strains, Phase IV (KMG-IV): sequencing the most valuable type-strain genomes for metagenomic binning, comparative biology and taxonomic classification.</title>
        <authorList>
            <person name="Goeker M."/>
        </authorList>
    </citation>
    <scope>NUCLEOTIDE SEQUENCE [LARGE SCALE GENOMIC DNA]</scope>
    <source>
        <strain evidence="5 6">YC6886</strain>
    </source>
</reference>
<evidence type="ECO:0000313" key="5">
    <source>
        <dbReference type="EMBL" id="MBB5352826.1"/>
    </source>
</evidence>
<feature type="chain" id="PRO_5032891795" evidence="4">
    <location>
        <begin position="22"/>
        <end position="452"/>
    </location>
</feature>
<keyword evidence="4" id="KW-0732">Signal</keyword>
<feature type="repeat" description="TPR" evidence="3">
    <location>
        <begin position="92"/>
        <end position="125"/>
    </location>
</feature>
<dbReference type="PANTHER" id="PTHR45586:SF1">
    <property type="entry name" value="LIPOPOLYSACCHARIDE ASSEMBLY PROTEIN B"/>
    <property type="match status" value="1"/>
</dbReference>
<dbReference type="InterPro" id="IPR019734">
    <property type="entry name" value="TPR_rpt"/>
</dbReference>
<keyword evidence="6" id="KW-1185">Reference proteome</keyword>
<evidence type="ECO:0000256" key="3">
    <source>
        <dbReference type="PROSITE-ProRule" id="PRU00339"/>
    </source>
</evidence>
<dbReference type="AlphaFoldDB" id="A0A840V710"/>
<sequence>MKTLPWIIGYALLGMGSSLHAAEALPLSPSFWRDPAFVKSFNGSYRIEARIEPVVSTEERGLLVQVQELMEAGNRRSALAKLKESSLTSKSAALTFNLGNLEFEEGNMEAAEKAYEGAIESYPSFRRAHRNLGVVLVRADKHEAALKHLIEAVKLGDSDGSTYGLLAYCRLQQGEWASALQAYRMAQVSEPDAVEWKAGVAQCLQQLEAQDEAVALLDEVIRERPEEASYAVLQASLLIELGRISDAVKTLELPRRLERLDGDGLVLLAELNLREQRPEEAMSRLEGAFSGKSAPSEARAMGTLGFACSVREWEVARLLLAKVKAMVTGEAPRALRLAEAKLEIDAGESPEKGASLLKALIDEDPTDGVALLELGKYEISGGKNGEGELLLERATAVEGSAADAWVEIAKLRVAESRFGAALKAVDEALKLRPGGSLETYRESLAKLADAAS</sequence>
<dbReference type="Proteomes" id="UP000557717">
    <property type="component" value="Unassembled WGS sequence"/>
</dbReference>
<dbReference type="InterPro" id="IPR051012">
    <property type="entry name" value="CellSynth/LPSAsmb/PSIAsmb"/>
</dbReference>
<evidence type="ECO:0000256" key="1">
    <source>
        <dbReference type="ARBA" id="ARBA00022737"/>
    </source>
</evidence>
<protein>
    <submittedName>
        <fullName evidence="5">Tetratricopeptide (TPR) repeat protein</fullName>
    </submittedName>
</protein>
<evidence type="ECO:0000256" key="4">
    <source>
        <dbReference type="SAM" id="SignalP"/>
    </source>
</evidence>
<evidence type="ECO:0000256" key="2">
    <source>
        <dbReference type="ARBA" id="ARBA00022803"/>
    </source>
</evidence>
<accession>A0A840V710</accession>
<dbReference type="RefSeq" id="WP_184020189.1">
    <property type="nucleotide sequence ID" value="NZ_JACHFD010000016.1"/>
</dbReference>
<dbReference type="SMART" id="SM00028">
    <property type="entry name" value="TPR"/>
    <property type="match status" value="5"/>
</dbReference>
<organism evidence="5 6">
    <name type="scientific">Haloferula luteola</name>
    <dbReference type="NCBI Taxonomy" id="595692"/>
    <lineage>
        <taxon>Bacteria</taxon>
        <taxon>Pseudomonadati</taxon>
        <taxon>Verrucomicrobiota</taxon>
        <taxon>Verrucomicrobiia</taxon>
        <taxon>Verrucomicrobiales</taxon>
        <taxon>Verrucomicrobiaceae</taxon>
        <taxon>Haloferula</taxon>
    </lineage>
</organism>
<keyword evidence="2 3" id="KW-0802">TPR repeat</keyword>
<comment type="caution">
    <text evidence="5">The sequence shown here is derived from an EMBL/GenBank/DDBJ whole genome shotgun (WGS) entry which is preliminary data.</text>
</comment>